<evidence type="ECO:0000313" key="2">
    <source>
        <dbReference type="EMBL" id="TKI69909.1"/>
    </source>
</evidence>
<feature type="transmembrane region" description="Helical" evidence="1">
    <location>
        <begin position="60"/>
        <end position="83"/>
    </location>
</feature>
<dbReference type="RefSeq" id="WP_137012786.1">
    <property type="nucleotide sequence ID" value="NZ_SZPX01000003.1"/>
</dbReference>
<protein>
    <recommendedName>
        <fullName evidence="4">Phage abortive infection protein</fullName>
    </recommendedName>
</protein>
<dbReference type="Proteomes" id="UP000309561">
    <property type="component" value="Unassembled WGS sequence"/>
</dbReference>
<dbReference type="OrthoDB" id="6678638at2"/>
<dbReference type="EMBL" id="SZPX01000003">
    <property type="protein sequence ID" value="TKI69909.1"/>
    <property type="molecule type" value="Genomic_DNA"/>
</dbReference>
<dbReference type="InterPro" id="IPR031709">
    <property type="entry name" value="PutAbiC"/>
</dbReference>
<name>A0A4U2Z6T7_9BACT</name>
<proteinExistence type="predicted"/>
<reference evidence="2 3" key="1">
    <citation type="submission" date="2019-04" db="EMBL/GenBank/DDBJ databases">
        <title>Sulfurimonas crateris sp. nov. a facultative anaerobic sulfur-oxidizing chemolithautotrophic bacterium isolated from a terrestrial mud vulcano.</title>
        <authorList>
            <person name="Ratnikova N.M."/>
            <person name="Slobodkin A.I."/>
            <person name="Merkel A.Y."/>
            <person name="Novikov A."/>
            <person name="Bonch-Osmolovskaya E.A."/>
            <person name="Slobodkina G.B."/>
        </authorList>
    </citation>
    <scope>NUCLEOTIDE SEQUENCE [LARGE SCALE GENOMIC DNA]</scope>
    <source>
        <strain evidence="2 3">SN118</strain>
    </source>
</reference>
<evidence type="ECO:0008006" key="4">
    <source>
        <dbReference type="Google" id="ProtNLM"/>
    </source>
</evidence>
<comment type="caution">
    <text evidence="2">The sequence shown here is derived from an EMBL/GenBank/DDBJ whole genome shotgun (WGS) entry which is preliminary data.</text>
</comment>
<dbReference type="AlphaFoldDB" id="A0A4U2Z6T7"/>
<keyword evidence="1" id="KW-0812">Transmembrane</keyword>
<keyword evidence="1" id="KW-0472">Membrane</keyword>
<organism evidence="2 3">
    <name type="scientific">Sulfurimonas crateris</name>
    <dbReference type="NCBI Taxonomy" id="2574727"/>
    <lineage>
        <taxon>Bacteria</taxon>
        <taxon>Pseudomonadati</taxon>
        <taxon>Campylobacterota</taxon>
        <taxon>Epsilonproteobacteria</taxon>
        <taxon>Campylobacterales</taxon>
        <taxon>Sulfurimonadaceae</taxon>
        <taxon>Sulfurimonas</taxon>
    </lineage>
</organism>
<feature type="transmembrane region" description="Helical" evidence="1">
    <location>
        <begin position="27"/>
        <end position="48"/>
    </location>
</feature>
<sequence>MSILNCFNDKLDKIFKKIVSNDTNENTLFSLFKLALIGIAIVFAFNLLFNREGLGAWGDFFGGVLNPILTFLTFMGLLITIVLQQKELKEARGEFARQSEALEKQQYEMTVQSFDNKFFQMLELFNFVKINVKSEFDFKKQREKLESFIVETIEQNQQNIDKNYYSFFESNFVRFNNEYDTSFKYYFLNLFQLLKYIDDNADSLEEAKEYSNIIRAQLSKDELVLLLLNCIGVQKFTTDDYQKLVEKFEFFEHLRWNDLTINKKMNPVIDALVVKYDRKVFGKNDGMLQEFEYAQERTKNKDKTNDTI</sequence>
<accession>A0A4U2Z6T7</accession>
<evidence type="ECO:0000313" key="3">
    <source>
        <dbReference type="Proteomes" id="UP000309561"/>
    </source>
</evidence>
<keyword evidence="3" id="KW-1185">Reference proteome</keyword>
<evidence type="ECO:0000256" key="1">
    <source>
        <dbReference type="SAM" id="Phobius"/>
    </source>
</evidence>
<keyword evidence="1" id="KW-1133">Transmembrane helix</keyword>
<dbReference type="Pfam" id="PF16872">
    <property type="entry name" value="putAbiC"/>
    <property type="match status" value="1"/>
</dbReference>
<gene>
    <name evidence="2" type="ORF">FCU45_04675</name>
</gene>